<dbReference type="AlphaFoldDB" id="A0AAV4PWQ5"/>
<accession>A0AAV4PWQ5</accession>
<gene>
    <name evidence="1" type="ORF">CDAR_83181</name>
</gene>
<dbReference type="EMBL" id="BPLQ01003458">
    <property type="protein sequence ID" value="GIY00644.1"/>
    <property type="molecule type" value="Genomic_DNA"/>
</dbReference>
<protein>
    <submittedName>
        <fullName evidence="1">Uncharacterized protein</fullName>
    </submittedName>
</protein>
<evidence type="ECO:0000313" key="2">
    <source>
        <dbReference type="Proteomes" id="UP001054837"/>
    </source>
</evidence>
<sequence length="73" mass="8421">MSYLLISEDEIMEVVFETSDPKEQSDKGEEDPVLNADLIKEVFELTILDVEFIIIGLTELLLEELYAQDTRKL</sequence>
<comment type="caution">
    <text evidence="1">The sequence shown here is derived from an EMBL/GenBank/DDBJ whole genome shotgun (WGS) entry which is preliminary data.</text>
</comment>
<reference evidence="1 2" key="1">
    <citation type="submission" date="2021-06" db="EMBL/GenBank/DDBJ databases">
        <title>Caerostris darwini draft genome.</title>
        <authorList>
            <person name="Kono N."/>
            <person name="Arakawa K."/>
        </authorList>
    </citation>
    <scope>NUCLEOTIDE SEQUENCE [LARGE SCALE GENOMIC DNA]</scope>
</reference>
<evidence type="ECO:0000313" key="1">
    <source>
        <dbReference type="EMBL" id="GIY00644.1"/>
    </source>
</evidence>
<keyword evidence="2" id="KW-1185">Reference proteome</keyword>
<dbReference type="Proteomes" id="UP001054837">
    <property type="component" value="Unassembled WGS sequence"/>
</dbReference>
<name>A0AAV4PWQ5_9ARAC</name>
<organism evidence="1 2">
    <name type="scientific">Caerostris darwini</name>
    <dbReference type="NCBI Taxonomy" id="1538125"/>
    <lineage>
        <taxon>Eukaryota</taxon>
        <taxon>Metazoa</taxon>
        <taxon>Ecdysozoa</taxon>
        <taxon>Arthropoda</taxon>
        <taxon>Chelicerata</taxon>
        <taxon>Arachnida</taxon>
        <taxon>Araneae</taxon>
        <taxon>Araneomorphae</taxon>
        <taxon>Entelegynae</taxon>
        <taxon>Araneoidea</taxon>
        <taxon>Araneidae</taxon>
        <taxon>Caerostris</taxon>
    </lineage>
</organism>
<proteinExistence type="predicted"/>